<dbReference type="Proteomes" id="UP001652600">
    <property type="component" value="Chromosome 11"/>
</dbReference>
<evidence type="ECO:0000313" key="5">
    <source>
        <dbReference type="RefSeq" id="XP_008456354.2"/>
    </source>
</evidence>
<dbReference type="PRINTS" id="PR00194">
    <property type="entry name" value="TROPOMYOSIN"/>
</dbReference>
<sequence length="411" mass="46868">MQCLVLPLTTFFASTILSRPFDEIRFAYPFLQFPLPHFFSLLPRKFGKGKKSFRYLLSLEKSETLFPIPQAAKPLKSKGLLMEKEINIVNDGASGDDQTPEDFYDVDQRENDAKVAELNQRIEVLEREKKKLVDENEQIKDRIERLSAEIEGLKSEEGTLKERLKEMEKQVERAEEGNKVLESVAARALELETEVARLQHDLISTMNGADEANTEVERLRKSLGEKGANVTAMEEELEALKKAKAESEKKVRELERKVGVLEVKEIEEKSKKVRVEEEMRDRIEEKETEISSFKKTIMDLESVITKNGLELDRWIKDKLKVEELLKESEEKTKMVESKMVQLQKEVEEAHKVICGLKEKAVNALNGTAEELKSAFEGAEKELNLNWPIIAGSTGVVAAIAALAFVLYGRQR</sequence>
<evidence type="ECO:0000256" key="3">
    <source>
        <dbReference type="SAM" id="Phobius"/>
    </source>
</evidence>
<evidence type="ECO:0000313" key="4">
    <source>
        <dbReference type="Proteomes" id="UP001652600"/>
    </source>
</evidence>
<accession>A0A1S3C3Q5</accession>
<dbReference type="eggNOG" id="ENOG502RY0Y">
    <property type="taxonomic scope" value="Eukaryota"/>
</dbReference>
<dbReference type="FunCoup" id="A0A1S3C3Q5">
    <property type="interactions" value="1359"/>
</dbReference>
<keyword evidence="3" id="KW-1133">Transmembrane helix</keyword>
<keyword evidence="3" id="KW-0812">Transmembrane</keyword>
<organism evidence="4 5">
    <name type="scientific">Cucumis melo</name>
    <name type="common">Muskmelon</name>
    <dbReference type="NCBI Taxonomy" id="3656"/>
    <lineage>
        <taxon>Eukaryota</taxon>
        <taxon>Viridiplantae</taxon>
        <taxon>Streptophyta</taxon>
        <taxon>Embryophyta</taxon>
        <taxon>Tracheophyta</taxon>
        <taxon>Spermatophyta</taxon>
        <taxon>Magnoliopsida</taxon>
        <taxon>eudicotyledons</taxon>
        <taxon>Gunneridae</taxon>
        <taxon>Pentapetalae</taxon>
        <taxon>rosids</taxon>
        <taxon>fabids</taxon>
        <taxon>Cucurbitales</taxon>
        <taxon>Cucurbitaceae</taxon>
        <taxon>Benincaseae</taxon>
        <taxon>Cucumis</taxon>
    </lineage>
</organism>
<dbReference type="SUPFAM" id="SSF57997">
    <property type="entry name" value="Tropomyosin"/>
    <property type="match status" value="1"/>
</dbReference>
<evidence type="ECO:0000256" key="2">
    <source>
        <dbReference type="SAM" id="Coils"/>
    </source>
</evidence>
<dbReference type="RefSeq" id="XP_008456354.2">
    <property type="nucleotide sequence ID" value="XM_008458132.3"/>
</dbReference>
<keyword evidence="4" id="KW-1185">Reference proteome</keyword>
<dbReference type="Gene3D" id="1.10.287.1490">
    <property type="match status" value="1"/>
</dbReference>
<reference evidence="5" key="1">
    <citation type="submission" date="2025-08" db="UniProtKB">
        <authorList>
            <consortium name="RefSeq"/>
        </authorList>
    </citation>
    <scope>IDENTIFICATION</scope>
    <source>
        <tissue evidence="5">Stem</tissue>
    </source>
</reference>
<dbReference type="InterPro" id="IPR000533">
    <property type="entry name" value="Tropomyosin"/>
</dbReference>
<proteinExistence type="predicted"/>
<feature type="transmembrane region" description="Helical" evidence="3">
    <location>
        <begin position="386"/>
        <end position="407"/>
    </location>
</feature>
<evidence type="ECO:0000256" key="1">
    <source>
        <dbReference type="ARBA" id="ARBA00023054"/>
    </source>
</evidence>
<keyword evidence="3" id="KW-0472">Membrane</keyword>
<keyword evidence="1 2" id="KW-0175">Coiled coil</keyword>
<feature type="coiled-coil region" evidence="2">
    <location>
        <begin position="108"/>
        <end position="381"/>
    </location>
</feature>
<protein>
    <submittedName>
        <fullName evidence="5">Peroxisomal and mitochondrial division factor 2</fullName>
    </submittedName>
</protein>
<dbReference type="KEGG" id="cmo:103496320"/>
<dbReference type="InParanoid" id="A0A1S3C3Q5"/>
<dbReference type="AlphaFoldDB" id="A0A1S3C3Q5"/>
<dbReference type="GeneID" id="103496320"/>
<gene>
    <name evidence="5" type="primary">LOC103496320</name>
</gene>
<name>A0A1S3C3Q5_CUCME</name>